<organism evidence="1 2">
    <name type="scientific">Lithospermum erythrorhizon</name>
    <name type="common">Purple gromwell</name>
    <name type="synonym">Lithospermum officinale var. erythrorhizon</name>
    <dbReference type="NCBI Taxonomy" id="34254"/>
    <lineage>
        <taxon>Eukaryota</taxon>
        <taxon>Viridiplantae</taxon>
        <taxon>Streptophyta</taxon>
        <taxon>Embryophyta</taxon>
        <taxon>Tracheophyta</taxon>
        <taxon>Spermatophyta</taxon>
        <taxon>Magnoliopsida</taxon>
        <taxon>eudicotyledons</taxon>
        <taxon>Gunneridae</taxon>
        <taxon>Pentapetalae</taxon>
        <taxon>asterids</taxon>
        <taxon>lamiids</taxon>
        <taxon>Boraginales</taxon>
        <taxon>Boraginaceae</taxon>
        <taxon>Boraginoideae</taxon>
        <taxon>Lithospermeae</taxon>
        <taxon>Lithospermum</taxon>
    </lineage>
</organism>
<proteinExistence type="predicted"/>
<accession>A0AAV3P4T2</accession>
<dbReference type="AlphaFoldDB" id="A0AAV3P4T2"/>
<name>A0AAV3P4T2_LITER</name>
<evidence type="ECO:0000313" key="1">
    <source>
        <dbReference type="EMBL" id="GAA0146589.1"/>
    </source>
</evidence>
<dbReference type="Proteomes" id="UP001454036">
    <property type="component" value="Unassembled WGS sequence"/>
</dbReference>
<comment type="caution">
    <text evidence="1">The sequence shown here is derived from an EMBL/GenBank/DDBJ whole genome shotgun (WGS) entry which is preliminary data.</text>
</comment>
<reference evidence="1 2" key="1">
    <citation type="submission" date="2024-01" db="EMBL/GenBank/DDBJ databases">
        <title>The complete chloroplast genome sequence of Lithospermum erythrorhizon: insights into the phylogenetic relationship among Boraginaceae species and the maternal lineages of purple gromwells.</title>
        <authorList>
            <person name="Okada T."/>
            <person name="Watanabe K."/>
        </authorList>
    </citation>
    <scope>NUCLEOTIDE SEQUENCE [LARGE SCALE GENOMIC DNA]</scope>
</reference>
<keyword evidence="2" id="KW-1185">Reference proteome</keyword>
<dbReference type="EMBL" id="BAABME010000951">
    <property type="protein sequence ID" value="GAA0146589.1"/>
    <property type="molecule type" value="Genomic_DNA"/>
</dbReference>
<gene>
    <name evidence="1" type="ORF">LIER_06508</name>
</gene>
<evidence type="ECO:0000313" key="2">
    <source>
        <dbReference type="Proteomes" id="UP001454036"/>
    </source>
</evidence>
<sequence length="81" mass="8783">MVYDDEGGGGGDEVGGAMRVNESVQADHPCNEAMRRDHTTTPYNIVPGNNSSLTFNLIPTISTFKNIDILPLHSIRGIILQ</sequence>
<protein>
    <submittedName>
        <fullName evidence="1">Uncharacterized protein</fullName>
    </submittedName>
</protein>